<feature type="compositionally biased region" description="Basic and acidic residues" evidence="1">
    <location>
        <begin position="691"/>
        <end position="701"/>
    </location>
</feature>
<feature type="region of interest" description="Disordered" evidence="1">
    <location>
        <begin position="594"/>
        <end position="618"/>
    </location>
</feature>
<comment type="caution">
    <text evidence="2">The sequence shown here is derived from an EMBL/GenBank/DDBJ whole genome shotgun (WGS) entry which is preliminary data.</text>
</comment>
<sequence length="701" mass="74414">DIDGTLATFAINESTGGIGATIDTWEFRDGDTTRSVRIIKISGTTYAIVYSSVQTANDFRVKTFTVSDVGVITKTFIENLVIPTTNDEPQHGTDIIHISGDVYAIVYSEDSAGSGSLGMVITVTITSAGVISDAVVDSSQFTSVSKDAVSITKVGTTDYYAIAYIDGNSDPVVVTVSISSAGTITGPQVLTLRPNASGTFCDIDTESGAACPNHYQNVDEAVSDENTTRNYTATGATEKDTYNVPNHTTEEGIINSVKVVIRCRTTSSGSDAQAREVLHIDGTSYLGDINVLPADNTFHDYSFIWTVSPDTSNPFTWSEIDSMEIGVTLKSHGVGSGTAFVTQVYVEVDYGRRVLANVTATNMGNILRVPGTDYYAVAVGLTGTSGTIYTCSINSSGAITNGSNGNFDAADAEYCHMVSLGGDAFMVAYRGVDNDGFLVSITIDSAGAVGSIIESLEFLTTDVQTPFIIYLGYGNYVVTYGAQQEDDIECVTVGVASGFIYPTEAITRVTGLIHRHSRATGTYEIEVLLGDVGVDWARPVLKPKSEPTMLDLDPVITGFEQPPPREFGRGLPPLGLGTMPGLPGVTSADPVTLLGGGVGSGRRRGVSPTPARRRPVPVRPSEVAALNQQMREAAGIGDTVLPGARHDLFTSQIEQILRQPIPGTNRIRREPIVPPVRTRTGRGGGRPRVRGPVDDFARGFT</sequence>
<evidence type="ECO:0000313" key="2">
    <source>
        <dbReference type="EMBL" id="KKM06403.1"/>
    </source>
</evidence>
<evidence type="ECO:0000256" key="1">
    <source>
        <dbReference type="SAM" id="MobiDB-lite"/>
    </source>
</evidence>
<name>A0A0F9K5A7_9ZZZZ</name>
<feature type="region of interest" description="Disordered" evidence="1">
    <location>
        <begin position="675"/>
        <end position="701"/>
    </location>
</feature>
<feature type="non-terminal residue" evidence="2">
    <location>
        <position position="1"/>
    </location>
</feature>
<reference evidence="2" key="1">
    <citation type="journal article" date="2015" name="Nature">
        <title>Complex archaea that bridge the gap between prokaryotes and eukaryotes.</title>
        <authorList>
            <person name="Spang A."/>
            <person name="Saw J.H."/>
            <person name="Jorgensen S.L."/>
            <person name="Zaremba-Niedzwiedzka K."/>
            <person name="Martijn J."/>
            <person name="Lind A.E."/>
            <person name="van Eijk R."/>
            <person name="Schleper C."/>
            <person name="Guy L."/>
            <person name="Ettema T.J."/>
        </authorList>
    </citation>
    <scope>NUCLEOTIDE SEQUENCE</scope>
</reference>
<accession>A0A0F9K5A7</accession>
<organism evidence="2">
    <name type="scientific">marine sediment metagenome</name>
    <dbReference type="NCBI Taxonomy" id="412755"/>
    <lineage>
        <taxon>unclassified sequences</taxon>
        <taxon>metagenomes</taxon>
        <taxon>ecological metagenomes</taxon>
    </lineage>
</organism>
<feature type="compositionally biased region" description="Basic residues" evidence="1">
    <location>
        <begin position="601"/>
        <end position="616"/>
    </location>
</feature>
<dbReference type="AlphaFoldDB" id="A0A0F9K5A7"/>
<dbReference type="EMBL" id="LAZR01016002">
    <property type="protein sequence ID" value="KKM06403.1"/>
    <property type="molecule type" value="Genomic_DNA"/>
</dbReference>
<protein>
    <submittedName>
        <fullName evidence="2">Uncharacterized protein</fullName>
    </submittedName>
</protein>
<gene>
    <name evidence="2" type="ORF">LCGC14_1744370</name>
</gene>
<proteinExistence type="predicted"/>